<name>W9QFG9_9ROSA</name>
<dbReference type="EMBL" id="KE343556">
    <property type="protein sequence ID" value="EXB34964.1"/>
    <property type="molecule type" value="Genomic_DNA"/>
</dbReference>
<dbReference type="Gene3D" id="3.30.559.10">
    <property type="entry name" value="Chloramphenicol acetyltransferase-like domain"/>
    <property type="match status" value="1"/>
</dbReference>
<evidence type="ECO:0000256" key="2">
    <source>
        <dbReference type="ARBA" id="ARBA00022679"/>
    </source>
</evidence>
<protein>
    <submittedName>
        <fullName evidence="4">Salutaridinol 7-O-acetyltransferase</fullName>
    </submittedName>
</protein>
<proteinExistence type="inferred from homology"/>
<keyword evidence="2 4" id="KW-0808">Transferase</keyword>
<dbReference type="AlphaFoldDB" id="W9QFG9"/>
<dbReference type="STRING" id="981085.W9QFG9"/>
<dbReference type="GO" id="GO:0016746">
    <property type="term" value="F:acyltransferase activity"/>
    <property type="evidence" value="ECO:0007669"/>
    <property type="project" value="UniProtKB-KW"/>
</dbReference>
<reference evidence="5" key="1">
    <citation type="submission" date="2013-01" db="EMBL/GenBank/DDBJ databases">
        <title>Draft Genome Sequence of a Mulberry Tree, Morus notabilis C.K. Schneid.</title>
        <authorList>
            <person name="He N."/>
            <person name="Zhao S."/>
        </authorList>
    </citation>
    <scope>NUCLEOTIDE SEQUENCE</scope>
</reference>
<dbReference type="InterPro" id="IPR023213">
    <property type="entry name" value="CAT-like_dom_sf"/>
</dbReference>
<comment type="similarity">
    <text evidence="1">Belongs to the plant acyltransferase family.</text>
</comment>
<evidence type="ECO:0000256" key="3">
    <source>
        <dbReference type="ARBA" id="ARBA00023315"/>
    </source>
</evidence>
<sequence>MASGGRMVEMGMDTAHAVIFRTLTLFYPLAGKIKDNTVIECHDDGATYVDVKFNGLLSTFLDQDHKDEALIGRFLPAAMESPEAGTWPLLLDINGPKYKEIRL</sequence>
<accession>W9QFG9</accession>
<organism evidence="4 5">
    <name type="scientific">Morus notabilis</name>
    <dbReference type="NCBI Taxonomy" id="981085"/>
    <lineage>
        <taxon>Eukaryota</taxon>
        <taxon>Viridiplantae</taxon>
        <taxon>Streptophyta</taxon>
        <taxon>Embryophyta</taxon>
        <taxon>Tracheophyta</taxon>
        <taxon>Spermatophyta</taxon>
        <taxon>Magnoliopsida</taxon>
        <taxon>eudicotyledons</taxon>
        <taxon>Gunneridae</taxon>
        <taxon>Pentapetalae</taxon>
        <taxon>rosids</taxon>
        <taxon>fabids</taxon>
        <taxon>Rosales</taxon>
        <taxon>Moraceae</taxon>
        <taxon>Moreae</taxon>
        <taxon>Morus</taxon>
    </lineage>
</organism>
<dbReference type="PANTHER" id="PTHR31623">
    <property type="entry name" value="F21J9.9"/>
    <property type="match status" value="1"/>
</dbReference>
<keyword evidence="3" id="KW-0012">Acyltransferase</keyword>
<gene>
    <name evidence="4" type="ORF">L484_001735</name>
</gene>
<dbReference type="Proteomes" id="UP000030645">
    <property type="component" value="Unassembled WGS sequence"/>
</dbReference>
<evidence type="ECO:0000313" key="5">
    <source>
        <dbReference type="Proteomes" id="UP000030645"/>
    </source>
</evidence>
<evidence type="ECO:0000256" key="1">
    <source>
        <dbReference type="ARBA" id="ARBA00009861"/>
    </source>
</evidence>
<dbReference type="Pfam" id="PF02458">
    <property type="entry name" value="Transferase"/>
    <property type="match status" value="1"/>
</dbReference>
<dbReference type="PANTHER" id="PTHR31623:SF17">
    <property type="entry name" value="F21J9.9"/>
    <property type="match status" value="1"/>
</dbReference>
<evidence type="ECO:0000313" key="4">
    <source>
        <dbReference type="EMBL" id="EXB34964.1"/>
    </source>
</evidence>
<keyword evidence="5" id="KW-1185">Reference proteome</keyword>